<dbReference type="InterPro" id="IPR018688">
    <property type="entry name" value="PpoB2-like"/>
</dbReference>
<keyword evidence="1" id="KW-0472">Membrane</keyword>
<dbReference type="RefSeq" id="WP_059598500.1">
    <property type="nucleotide sequence ID" value="NZ_CP013387.1"/>
</dbReference>
<feature type="transmembrane region" description="Helical" evidence="1">
    <location>
        <begin position="206"/>
        <end position="223"/>
    </location>
</feature>
<protein>
    <recommendedName>
        <fullName evidence="4">DUF2182 domain-containing protein</fullName>
    </recommendedName>
</protein>
<dbReference type="Proteomes" id="UP000062519">
    <property type="component" value="Chromosome 2"/>
</dbReference>
<keyword evidence="3" id="KW-1185">Reference proteome</keyword>
<gene>
    <name evidence="2" type="ORF">WS70_24460</name>
</gene>
<proteinExistence type="predicted"/>
<reference evidence="2 3" key="1">
    <citation type="submission" date="2015-12" db="EMBL/GenBank/DDBJ databases">
        <title>Diversity of Burkholderia near neighbor genomes.</title>
        <authorList>
            <person name="Sahl J."/>
            <person name="Wagner D."/>
            <person name="Keim P."/>
        </authorList>
    </citation>
    <scope>NUCLEOTIDE SEQUENCE [LARGE SCALE GENOMIC DNA]</scope>
    <source>
        <strain evidence="2 3">BDU6</strain>
    </source>
</reference>
<evidence type="ECO:0000313" key="2">
    <source>
        <dbReference type="EMBL" id="AOJ04907.1"/>
    </source>
</evidence>
<organism evidence="2 3">
    <name type="scientific">Burkholderia mayonis</name>
    <dbReference type="NCBI Taxonomy" id="1385591"/>
    <lineage>
        <taxon>Bacteria</taxon>
        <taxon>Pseudomonadati</taxon>
        <taxon>Pseudomonadota</taxon>
        <taxon>Betaproteobacteria</taxon>
        <taxon>Burkholderiales</taxon>
        <taxon>Burkholderiaceae</taxon>
        <taxon>Burkholderia</taxon>
        <taxon>pseudomallei group</taxon>
    </lineage>
</organism>
<dbReference type="EMBL" id="CP013387">
    <property type="protein sequence ID" value="AOJ04907.1"/>
    <property type="molecule type" value="Genomic_DNA"/>
</dbReference>
<feature type="transmembrane region" description="Helical" evidence="1">
    <location>
        <begin position="102"/>
        <end position="131"/>
    </location>
</feature>
<keyword evidence="1" id="KW-1133">Transmembrane helix</keyword>
<evidence type="ECO:0000313" key="3">
    <source>
        <dbReference type="Proteomes" id="UP000062519"/>
    </source>
</evidence>
<sequence length="258" mass="28014">MKHAGQRLDASFVVPVSISLIAWSALLVDAGGLMPPALCSISGDYWRLPLSTWLHLAFLSNSPSKFASDSVLMVAAMMAPLAASPLRHVLERSFARRRMRSALCFVAGYAAVWIAAWIGLQVVAIAFTWAVPPPLTRVGLGFALAVLWQFSPAKQWFLNVCHRRPSLAAFGMAADRDALRFGLASGVSCAGNCWALMLLALLTGPLHVLTTIVVMCFIFAERLERPAPPAWRSRGPGKAVRIIAEKVRTRLALLRAPT</sequence>
<dbReference type="KEGG" id="buu:WS70_24460"/>
<dbReference type="AlphaFoldDB" id="A0A1B4FML3"/>
<keyword evidence="1" id="KW-0812">Transmembrane</keyword>
<accession>A0A1B4FML3</accession>
<name>A0A1B4FML3_9BURK</name>
<dbReference type="Pfam" id="PF09948">
    <property type="entry name" value="PpoB2"/>
    <property type="match status" value="1"/>
</dbReference>
<feature type="transmembrane region" description="Helical" evidence="1">
    <location>
        <begin position="70"/>
        <end position="90"/>
    </location>
</feature>
<evidence type="ECO:0000256" key="1">
    <source>
        <dbReference type="SAM" id="Phobius"/>
    </source>
</evidence>
<feature type="transmembrane region" description="Helical" evidence="1">
    <location>
        <begin position="12"/>
        <end position="28"/>
    </location>
</feature>
<evidence type="ECO:0008006" key="4">
    <source>
        <dbReference type="Google" id="ProtNLM"/>
    </source>
</evidence>